<dbReference type="PANTHER" id="PTHR36159">
    <property type="entry name" value="PROTEIN CBG23766"/>
    <property type="match status" value="1"/>
</dbReference>
<feature type="domain" description="Double jelly roll-like" evidence="1">
    <location>
        <begin position="75"/>
        <end position="401"/>
    </location>
</feature>
<dbReference type="Proteomes" id="UP000475862">
    <property type="component" value="Unassembled WGS sequence"/>
</dbReference>
<reference evidence="2 3" key="1">
    <citation type="submission" date="2019-08" db="EMBL/GenBank/DDBJ databases">
        <title>The genome of the soybean aphid Biotype 1, its phylome, world population structure and adaptation to the North American continent.</title>
        <authorList>
            <person name="Giordano R."/>
            <person name="Donthu R.K."/>
            <person name="Hernandez A.G."/>
            <person name="Wright C.L."/>
            <person name="Zimin A.V."/>
        </authorList>
    </citation>
    <scope>NUCLEOTIDE SEQUENCE [LARGE SCALE GENOMIC DNA]</scope>
    <source>
        <tissue evidence="2">Whole aphids</tissue>
    </source>
</reference>
<dbReference type="InterPro" id="IPR049512">
    <property type="entry name" value="DJR-like_dom"/>
</dbReference>
<dbReference type="OrthoDB" id="6615564at2759"/>
<name>A0A6G0SXS3_APHGL</name>
<accession>A0A6G0SXS3</accession>
<proteinExistence type="predicted"/>
<evidence type="ECO:0000259" key="1">
    <source>
        <dbReference type="Pfam" id="PF21738"/>
    </source>
</evidence>
<dbReference type="Pfam" id="PF21738">
    <property type="entry name" value="DJR-like_dom"/>
    <property type="match status" value="1"/>
</dbReference>
<keyword evidence="3" id="KW-1185">Reference proteome</keyword>
<dbReference type="EMBL" id="VYZN01000178">
    <property type="protein sequence ID" value="KAE9523176.1"/>
    <property type="molecule type" value="Genomic_DNA"/>
</dbReference>
<dbReference type="PANTHER" id="PTHR36159:SF1">
    <property type="entry name" value="RETROVIRUS-RELATED POL POLYPROTEIN FROM TRANSPOSON 412-LIKE PROTEIN"/>
    <property type="match status" value="1"/>
</dbReference>
<evidence type="ECO:0000313" key="3">
    <source>
        <dbReference type="Proteomes" id="UP000475862"/>
    </source>
</evidence>
<protein>
    <recommendedName>
        <fullName evidence="1">Double jelly roll-like domain-containing protein</fullName>
    </recommendedName>
</protein>
<comment type="caution">
    <text evidence="2">The sequence shown here is derived from an EMBL/GenBank/DDBJ whole genome shotgun (WGS) entry which is preliminary data.</text>
</comment>
<sequence length="413" mass="47685">MDDAYLDVAAGYVDECKITQINYQSFTPYSNISFSNNDEIRINVLNMDNYTLPCESYLYIEGKVNKPAYVVGDVCFSNNGLAFLFSEMRYEINGIEVQKINSPGITSCLKGYCSYTPNDLHTLENAAWGPMTDDNNKNFITNNVFTGCVPLKHLFGFFEDYKKVLLNCNQQLIINRSSTDFDTIHVVGSGDTNVEKNKKITIELTKIIWKMPIIKVTDKEKLKLLKILDSRMTLSCAFRTWDLCEYPVLPKNTSHSWTIKSSNLLEKPRFVLIGFQTNRKNNTTLDAGQFDHCRLKNLNVYLNSEVYPYEDFRADFQNKQTSILYKAYTDCQKSYYERDFCEPLLSKHIYQNRVPIVVVNLLRQNDNVKSSNVDLRVEFETDTTIPEKTAAYCLILHDQIITYNPFNGDVRKL</sequence>
<gene>
    <name evidence="2" type="ORF">AGLY_016409</name>
</gene>
<dbReference type="AlphaFoldDB" id="A0A6G0SXS3"/>
<organism evidence="2 3">
    <name type="scientific">Aphis glycines</name>
    <name type="common">Soybean aphid</name>
    <dbReference type="NCBI Taxonomy" id="307491"/>
    <lineage>
        <taxon>Eukaryota</taxon>
        <taxon>Metazoa</taxon>
        <taxon>Ecdysozoa</taxon>
        <taxon>Arthropoda</taxon>
        <taxon>Hexapoda</taxon>
        <taxon>Insecta</taxon>
        <taxon>Pterygota</taxon>
        <taxon>Neoptera</taxon>
        <taxon>Paraneoptera</taxon>
        <taxon>Hemiptera</taxon>
        <taxon>Sternorrhyncha</taxon>
        <taxon>Aphidomorpha</taxon>
        <taxon>Aphidoidea</taxon>
        <taxon>Aphididae</taxon>
        <taxon>Aphidini</taxon>
        <taxon>Aphis</taxon>
        <taxon>Aphis</taxon>
    </lineage>
</organism>
<evidence type="ECO:0000313" key="2">
    <source>
        <dbReference type="EMBL" id="KAE9523176.1"/>
    </source>
</evidence>